<gene>
    <name evidence="1" type="ORF">QRX88_08510</name>
</gene>
<proteinExistence type="predicted"/>
<evidence type="ECO:0000313" key="1">
    <source>
        <dbReference type="EMBL" id="MDL4935753.1"/>
    </source>
</evidence>
<organism evidence="1 2">
    <name type="scientific">Enterococcus gallinarum</name>
    <dbReference type="NCBI Taxonomy" id="1353"/>
    <lineage>
        <taxon>Bacteria</taxon>
        <taxon>Bacillati</taxon>
        <taxon>Bacillota</taxon>
        <taxon>Bacilli</taxon>
        <taxon>Lactobacillales</taxon>
        <taxon>Enterococcaceae</taxon>
        <taxon>Enterococcus</taxon>
    </lineage>
</organism>
<sequence length="96" mass="10839">MKITDKLETVAHDPVVERGDILKVIRQYETYYYLVGKHSYYHTHDVLTNLETGNLWKAEGTPTRSKLSHYINSLTANTAAEVTHIPANKVELVIGG</sequence>
<dbReference type="RefSeq" id="WP_285905895.1">
    <property type="nucleotide sequence ID" value="NZ_JASUBC010000002.1"/>
</dbReference>
<evidence type="ECO:0000313" key="2">
    <source>
        <dbReference type="Proteomes" id="UP001241571"/>
    </source>
</evidence>
<dbReference type="EMBL" id="JASUBT010000005">
    <property type="protein sequence ID" value="MDL4935753.1"/>
    <property type="molecule type" value="Genomic_DNA"/>
</dbReference>
<name>A0ABD4ZT23_ENTGA</name>
<dbReference type="AlphaFoldDB" id="A0ABD4ZT23"/>
<reference evidence="1 2" key="1">
    <citation type="submission" date="2023-06" db="EMBL/GenBank/DDBJ databases">
        <title>Acute promotion of culturable opportunistic pathogens and persistent increase of antibiotic resistance following antibiotic exposure in mouse gut microbiota.</title>
        <authorList>
            <person name="Li L."/>
            <person name="Wang B."/>
            <person name="Sun Y."/>
            <person name="Wang M."/>
            <person name="Xu H."/>
        </authorList>
    </citation>
    <scope>NUCLEOTIDE SEQUENCE [LARGE SCALE GENOMIC DNA]</scope>
    <source>
        <strain evidence="1 2">CRI2_2</strain>
    </source>
</reference>
<dbReference type="Proteomes" id="UP001241571">
    <property type="component" value="Unassembled WGS sequence"/>
</dbReference>
<protein>
    <submittedName>
        <fullName evidence="1">Uncharacterized protein</fullName>
    </submittedName>
</protein>
<accession>A0ABD4ZT23</accession>
<comment type="caution">
    <text evidence="1">The sequence shown here is derived from an EMBL/GenBank/DDBJ whole genome shotgun (WGS) entry which is preliminary data.</text>
</comment>